<feature type="transmembrane region" description="Helical" evidence="1">
    <location>
        <begin position="60"/>
        <end position="77"/>
    </location>
</feature>
<dbReference type="RefSeq" id="WP_121523514.1">
    <property type="nucleotide sequence ID" value="NZ_RCHR01000004.1"/>
</dbReference>
<gene>
    <name evidence="2" type="ORF">D8M04_12605</name>
</gene>
<evidence type="ECO:0000256" key="1">
    <source>
        <dbReference type="SAM" id="Phobius"/>
    </source>
</evidence>
<feature type="transmembrane region" description="Helical" evidence="1">
    <location>
        <begin position="21"/>
        <end position="40"/>
    </location>
</feature>
<comment type="caution">
    <text evidence="2">The sequence shown here is derived from an EMBL/GenBank/DDBJ whole genome shotgun (WGS) entry which is preliminary data.</text>
</comment>
<name>A0A498D6W5_9BACI</name>
<feature type="transmembrane region" description="Helical" evidence="1">
    <location>
        <begin position="89"/>
        <end position="107"/>
    </location>
</feature>
<evidence type="ECO:0000313" key="2">
    <source>
        <dbReference type="EMBL" id="RLL43754.1"/>
    </source>
</evidence>
<reference evidence="2 3" key="1">
    <citation type="submission" date="2018-10" db="EMBL/GenBank/DDBJ databases">
        <title>Oceanobacillus sp. YLB-02 draft genome.</title>
        <authorList>
            <person name="Yu L."/>
        </authorList>
    </citation>
    <scope>NUCLEOTIDE SEQUENCE [LARGE SCALE GENOMIC DNA]</scope>
    <source>
        <strain evidence="2 3">YLB-02</strain>
    </source>
</reference>
<protein>
    <submittedName>
        <fullName evidence="2">Permease</fullName>
    </submittedName>
</protein>
<dbReference type="Proteomes" id="UP000270219">
    <property type="component" value="Unassembled WGS sequence"/>
</dbReference>
<organism evidence="2 3">
    <name type="scientific">Oceanobacillus piezotolerans</name>
    <dbReference type="NCBI Taxonomy" id="2448030"/>
    <lineage>
        <taxon>Bacteria</taxon>
        <taxon>Bacillati</taxon>
        <taxon>Bacillota</taxon>
        <taxon>Bacilli</taxon>
        <taxon>Bacillales</taxon>
        <taxon>Bacillaceae</taxon>
        <taxon>Oceanobacillus</taxon>
    </lineage>
</organism>
<keyword evidence="1" id="KW-0472">Membrane</keyword>
<proteinExistence type="predicted"/>
<keyword evidence="1" id="KW-1133">Transmembrane helix</keyword>
<accession>A0A498D6W5</accession>
<feature type="transmembrane region" description="Helical" evidence="1">
    <location>
        <begin position="127"/>
        <end position="152"/>
    </location>
</feature>
<dbReference type="AlphaFoldDB" id="A0A498D6W5"/>
<keyword evidence="1" id="KW-0812">Transmembrane</keyword>
<keyword evidence="3" id="KW-1185">Reference proteome</keyword>
<dbReference type="EMBL" id="RCHR01000004">
    <property type="protein sequence ID" value="RLL43754.1"/>
    <property type="molecule type" value="Genomic_DNA"/>
</dbReference>
<dbReference type="OrthoDB" id="327431at2"/>
<evidence type="ECO:0000313" key="3">
    <source>
        <dbReference type="Proteomes" id="UP000270219"/>
    </source>
</evidence>
<sequence>MFAGHFGLAAIVRGKVPQLPLWSLLISTQLMDILFFPLLLIGVESMEVIEESGLTVIHAYYSHSLVGAIILSVLAGLISKRFWGSKGGVIIGILTFSHWLLDVIVHLQDMPILAGNMLNLPLLGLSLWSIPKASIALESLLVLVGAIFYFSYSLTLKKYNLKQRIMQGGFIAVILISSLVFSI</sequence>